<dbReference type="EMBL" id="JBDXSU010000005">
    <property type="protein sequence ID" value="MFB5190373.1"/>
    <property type="molecule type" value="Genomic_DNA"/>
</dbReference>
<evidence type="ECO:0008006" key="3">
    <source>
        <dbReference type="Google" id="ProtNLM"/>
    </source>
</evidence>
<comment type="caution">
    <text evidence="1">The sequence shown here is derived from an EMBL/GenBank/DDBJ whole genome shotgun (WGS) entry which is preliminary data.</text>
</comment>
<organism evidence="1 2">
    <name type="scientific">Alicyclobacillus fastidiosus</name>
    <dbReference type="NCBI Taxonomy" id="392011"/>
    <lineage>
        <taxon>Bacteria</taxon>
        <taxon>Bacillati</taxon>
        <taxon>Bacillota</taxon>
        <taxon>Bacilli</taxon>
        <taxon>Bacillales</taxon>
        <taxon>Alicyclobacillaceae</taxon>
        <taxon>Alicyclobacillus</taxon>
    </lineage>
</organism>
<dbReference type="RefSeq" id="WP_275473577.1">
    <property type="nucleotide sequence ID" value="NZ_CP162940.1"/>
</dbReference>
<protein>
    <recommendedName>
        <fullName evidence="3">DUF1292 domain-containing protein</fullName>
    </recommendedName>
</protein>
<evidence type="ECO:0000313" key="1">
    <source>
        <dbReference type="EMBL" id="MFB5190373.1"/>
    </source>
</evidence>
<proteinExistence type="predicted"/>
<evidence type="ECO:0000313" key="2">
    <source>
        <dbReference type="Proteomes" id="UP001579974"/>
    </source>
</evidence>
<name>A0ABV5ADQ1_9BACL</name>
<gene>
    <name evidence="1" type="ORF">KKP3000_003819</name>
</gene>
<keyword evidence="2" id="KW-1185">Reference proteome</keyword>
<reference evidence="1 2" key="1">
    <citation type="journal article" date="2024" name="Int. J. Mol. Sci.">
        <title>Exploration of Alicyclobacillus spp. Genome in Search of Antibiotic Resistance.</title>
        <authorList>
            <person name="Bucka-Kolendo J."/>
            <person name="Kiousi D.E."/>
            <person name="Dekowska A."/>
            <person name="Mikolajczuk-Szczyrba A."/>
            <person name="Karadedos D.M."/>
            <person name="Michael P."/>
            <person name="Galanis A."/>
            <person name="Sokolowska B."/>
        </authorList>
    </citation>
    <scope>NUCLEOTIDE SEQUENCE [LARGE SCALE GENOMIC DNA]</scope>
    <source>
        <strain evidence="1 2">KKP 3000</strain>
    </source>
</reference>
<dbReference type="Proteomes" id="UP001579974">
    <property type="component" value="Unassembled WGS sequence"/>
</dbReference>
<sequence>MRSFDQLDWVHAFDDYEMVMYLQQEGTEDDGIYMQVLERTVEDGAQEWNILYDRRLSSVIGTPSITREDPAYEDEVLRMYLNEHPSLVDDEKAYLKKWLAESNGDGRGDDE</sequence>
<accession>A0ABV5ADQ1</accession>